<gene>
    <name evidence="2" type="ORF">N7493_005944</name>
</gene>
<evidence type="ECO:0000259" key="1">
    <source>
        <dbReference type="Pfam" id="PF23584"/>
    </source>
</evidence>
<comment type="caution">
    <text evidence="2">The sequence shown here is derived from an EMBL/GenBank/DDBJ whole genome shotgun (WGS) entry which is preliminary data.</text>
</comment>
<dbReference type="Proteomes" id="UP001215712">
    <property type="component" value="Unassembled WGS sequence"/>
</dbReference>
<dbReference type="EMBL" id="JAQJAN010000007">
    <property type="protein sequence ID" value="KAJ5726917.1"/>
    <property type="molecule type" value="Genomic_DNA"/>
</dbReference>
<accession>A0AAD6HLD1</accession>
<reference evidence="2" key="1">
    <citation type="journal article" date="2023" name="IMA Fungus">
        <title>Comparative genomic study of the Penicillium genus elucidates a diverse pangenome and 15 lateral gene transfer events.</title>
        <authorList>
            <person name="Petersen C."/>
            <person name="Sorensen T."/>
            <person name="Nielsen M.R."/>
            <person name="Sondergaard T.E."/>
            <person name="Sorensen J.L."/>
            <person name="Fitzpatrick D.A."/>
            <person name="Frisvad J.C."/>
            <person name="Nielsen K.L."/>
        </authorList>
    </citation>
    <scope>NUCLEOTIDE SEQUENCE</scope>
    <source>
        <strain evidence="2">IBT 17514</strain>
    </source>
</reference>
<evidence type="ECO:0000313" key="3">
    <source>
        <dbReference type="Proteomes" id="UP001215712"/>
    </source>
</evidence>
<sequence length="242" mass="25634">MSITTNPGIFEVDLVFPRNATYSPQALTPIVWALQNPAMASPLTASITWNLWEGNNRTSPGSVGGGAIELSLMNVSSSEPLLVPEFVNTVAYPDGEWTLTWTLSIYNCSQLEGRYQDITRSDSTVFTISKSGQDPDLVAATAADECGAMEAYAFNLTSFGDACGYLGPTPATNPCAVTINSTATSSLYAAATAYACSPLSRNENVTCPTITSAGNPTFQSRIATGPVLLMLLITMTSFIHFG</sequence>
<dbReference type="AlphaFoldDB" id="A0AAD6HLD1"/>
<dbReference type="InterPro" id="IPR055560">
    <property type="entry name" value="DUF7136"/>
</dbReference>
<name>A0AAD6HLD1_9EURO</name>
<protein>
    <recommendedName>
        <fullName evidence="1">DUF7136 domain-containing protein</fullName>
    </recommendedName>
</protein>
<organism evidence="2 3">
    <name type="scientific">Penicillium malachiteum</name>
    <dbReference type="NCBI Taxonomy" id="1324776"/>
    <lineage>
        <taxon>Eukaryota</taxon>
        <taxon>Fungi</taxon>
        <taxon>Dikarya</taxon>
        <taxon>Ascomycota</taxon>
        <taxon>Pezizomycotina</taxon>
        <taxon>Eurotiomycetes</taxon>
        <taxon>Eurotiomycetidae</taxon>
        <taxon>Eurotiales</taxon>
        <taxon>Aspergillaceae</taxon>
        <taxon>Penicillium</taxon>
    </lineage>
</organism>
<dbReference type="Pfam" id="PF23584">
    <property type="entry name" value="DUF7136"/>
    <property type="match status" value="1"/>
</dbReference>
<proteinExistence type="predicted"/>
<evidence type="ECO:0000313" key="2">
    <source>
        <dbReference type="EMBL" id="KAJ5726917.1"/>
    </source>
</evidence>
<keyword evidence="3" id="KW-1185">Reference proteome</keyword>
<reference evidence="2" key="2">
    <citation type="submission" date="2023-01" db="EMBL/GenBank/DDBJ databases">
        <authorList>
            <person name="Petersen C."/>
        </authorList>
    </citation>
    <scope>NUCLEOTIDE SEQUENCE</scope>
    <source>
        <strain evidence="2">IBT 17514</strain>
    </source>
</reference>
<feature type="domain" description="DUF7136" evidence="1">
    <location>
        <begin position="5"/>
        <end position="207"/>
    </location>
</feature>